<dbReference type="GeneID" id="9233750"/>
<dbReference type="AlphaFoldDB" id="D7DBP5"/>
<dbReference type="EMBL" id="CP002051">
    <property type="protein sequence ID" value="ADI31592.1"/>
    <property type="molecule type" value="Genomic_DNA"/>
</dbReference>
<feature type="transmembrane region" description="Helical" evidence="7">
    <location>
        <begin position="293"/>
        <end position="319"/>
    </location>
</feature>
<dbReference type="InterPro" id="IPR050366">
    <property type="entry name" value="BP-dependent_transpt_permease"/>
</dbReference>
<feature type="transmembrane region" description="Helical" evidence="7">
    <location>
        <begin position="57"/>
        <end position="78"/>
    </location>
</feature>
<dbReference type="PANTHER" id="PTHR43386">
    <property type="entry name" value="OLIGOPEPTIDE TRANSPORT SYSTEM PERMEASE PROTEIN APPC"/>
    <property type="match status" value="1"/>
</dbReference>
<dbReference type="OrthoDB" id="312811at2157"/>
<evidence type="ECO:0000259" key="8">
    <source>
        <dbReference type="PROSITE" id="PS50928"/>
    </source>
</evidence>
<evidence type="ECO:0000256" key="5">
    <source>
        <dbReference type="ARBA" id="ARBA00022989"/>
    </source>
</evidence>
<dbReference type="HOGENOM" id="CLU_028518_1_2_2"/>
<evidence type="ECO:0000256" key="2">
    <source>
        <dbReference type="ARBA" id="ARBA00022448"/>
    </source>
</evidence>
<dbReference type="KEGG" id="shc:Shell_0461"/>
<proteinExistence type="inferred from homology"/>
<comment type="similarity">
    <text evidence="7">Belongs to the binding-protein-dependent transport system permease family.</text>
</comment>
<dbReference type="RefSeq" id="WP_013142790.1">
    <property type="nucleotide sequence ID" value="NC_014205.1"/>
</dbReference>
<dbReference type="GO" id="GO:0055085">
    <property type="term" value="P:transmembrane transport"/>
    <property type="evidence" value="ECO:0007669"/>
    <property type="project" value="InterPro"/>
</dbReference>
<feature type="transmembrane region" description="Helical" evidence="7">
    <location>
        <begin position="183"/>
        <end position="200"/>
    </location>
</feature>
<evidence type="ECO:0000256" key="4">
    <source>
        <dbReference type="ARBA" id="ARBA00022692"/>
    </source>
</evidence>
<evidence type="ECO:0000256" key="3">
    <source>
        <dbReference type="ARBA" id="ARBA00022475"/>
    </source>
</evidence>
<organism evidence="9 10">
    <name type="scientific">Staphylothermus hellenicus (strain DSM 12710 / JCM 10830 / BK20S6-10-b1 / P8)</name>
    <dbReference type="NCBI Taxonomy" id="591019"/>
    <lineage>
        <taxon>Archaea</taxon>
        <taxon>Thermoproteota</taxon>
        <taxon>Thermoprotei</taxon>
        <taxon>Desulfurococcales</taxon>
        <taxon>Desulfurococcaceae</taxon>
        <taxon>Staphylothermus</taxon>
    </lineage>
</organism>
<dbReference type="PROSITE" id="PS50928">
    <property type="entry name" value="ABC_TM1"/>
    <property type="match status" value="1"/>
</dbReference>
<evidence type="ECO:0000256" key="6">
    <source>
        <dbReference type="ARBA" id="ARBA00023136"/>
    </source>
</evidence>
<reference evidence="10" key="1">
    <citation type="submission" date="2010-05" db="EMBL/GenBank/DDBJ databases">
        <title>Complete sequence of Staphylothermus hellenicus DSM 12710.</title>
        <authorList>
            <consortium name="US DOE Joint Genome Institute"/>
            <person name="Lucas S."/>
            <person name="Copeland A."/>
            <person name="Lapidus A."/>
            <person name="Cheng J.-F."/>
            <person name="Bruce D."/>
            <person name="Goodwin L."/>
            <person name="Pitluck S."/>
            <person name="Davenport K."/>
            <person name="Detter J.C."/>
            <person name="Han C."/>
            <person name="Tapia R."/>
            <person name="Larimer F."/>
            <person name="Land M."/>
            <person name="Hauser L."/>
            <person name="Kyrpides N."/>
            <person name="Mikhailova N."/>
            <person name="Anderson I.J."/>
            <person name="Woyke T."/>
        </authorList>
    </citation>
    <scope>NUCLEOTIDE SEQUENCE [LARGE SCALE GENOMIC DNA]</scope>
    <source>
        <strain evidence="10">DSM 12710 / JCM 10830 / BK20S6-10-b1 / P8</strain>
    </source>
</reference>
<dbReference type="InterPro" id="IPR000515">
    <property type="entry name" value="MetI-like"/>
</dbReference>
<dbReference type="SUPFAM" id="SSF161098">
    <property type="entry name" value="MetI-like"/>
    <property type="match status" value="1"/>
</dbReference>
<keyword evidence="2 7" id="KW-0813">Transport</keyword>
<feature type="transmembrane region" description="Helical" evidence="7">
    <location>
        <begin position="145"/>
        <end position="171"/>
    </location>
</feature>
<reference evidence="9 10" key="2">
    <citation type="journal article" date="2011" name="Stand. Genomic Sci.">
        <title>Complete genome sequence of Staphylothermus hellenicus P8.</title>
        <authorList>
            <person name="Anderson I."/>
            <person name="Wirth R."/>
            <person name="Lucas S."/>
            <person name="Copeland A."/>
            <person name="Lapidus A."/>
            <person name="Cheng J.F."/>
            <person name="Goodwin L."/>
            <person name="Pitluck S."/>
            <person name="Davenport K."/>
            <person name="Detter J.C."/>
            <person name="Han C."/>
            <person name="Tapia R."/>
            <person name="Land M."/>
            <person name="Hauser L."/>
            <person name="Pati A."/>
            <person name="Mikhailova N."/>
            <person name="Woyke T."/>
            <person name="Klenk H.P."/>
            <person name="Kyrpides N."/>
            <person name="Ivanova N."/>
        </authorList>
    </citation>
    <scope>NUCLEOTIDE SEQUENCE [LARGE SCALE GENOMIC DNA]</scope>
    <source>
        <strain evidence="10">DSM 12710 / JCM 10830 / BK20S6-10-b1 / P8</strain>
    </source>
</reference>
<dbReference type="Pfam" id="PF12911">
    <property type="entry name" value="OppC_N"/>
    <property type="match status" value="1"/>
</dbReference>
<feature type="transmembrane region" description="Helical" evidence="7">
    <location>
        <begin position="339"/>
        <end position="361"/>
    </location>
</feature>
<keyword evidence="4 7" id="KW-0812">Transmembrane</keyword>
<evidence type="ECO:0000313" key="10">
    <source>
        <dbReference type="Proteomes" id="UP000002573"/>
    </source>
</evidence>
<protein>
    <submittedName>
        <fullName evidence="9">Binding-protein-dependent transport systems inner membrane component</fullName>
    </submittedName>
</protein>
<keyword evidence="5 7" id="KW-1133">Transmembrane helix</keyword>
<dbReference type="CDD" id="cd06261">
    <property type="entry name" value="TM_PBP2"/>
    <property type="match status" value="1"/>
</dbReference>
<dbReference type="eggNOG" id="arCOG00748">
    <property type="taxonomic scope" value="Archaea"/>
</dbReference>
<evidence type="ECO:0000313" key="9">
    <source>
        <dbReference type="EMBL" id="ADI31592.1"/>
    </source>
</evidence>
<comment type="subcellular location">
    <subcellularLocation>
        <location evidence="1 7">Cell membrane</location>
        <topology evidence="1 7">Multi-pass membrane protein</topology>
    </subcellularLocation>
</comment>
<feature type="domain" description="ABC transmembrane type-1" evidence="8">
    <location>
        <begin position="141"/>
        <end position="361"/>
    </location>
</feature>
<sequence>MSEEVYEKKILDKITDKIIDGYAKLMDKIRPGWYRRNKARVDEWKLMAYAFNRSPPGLIGFFLVIIFLVIAIIGPFIAPFSYDLPLSSFDQKAYLAPPGTVISIPNNNIAKFFGVKPGNYTLVLGGDDYGRDLLSRILYGARTSLVVAILVMLVGPWIGIGIGLIAGYYGGKTDETLMRLTDIFLAFPGLILAIAFSAVLPPRIQDFLNANPAIRNFFLSLFALKPQHAGAMAYLVSVIIALWIVWWPGYARLVRGQVLSARENVYVEAARALGVPTRWILLRHIFPNILGPVLVYLTLDFGGVILTEAGLSFLGVGAVPPIADWGRIINDGSQYFPNSWWLVFYPGLMILLTVLGFNLIGDTLRDVLDPKTRRSVEFKLKKKKGEK</sequence>
<feature type="transmembrane region" description="Helical" evidence="7">
    <location>
        <begin position="231"/>
        <end position="250"/>
    </location>
</feature>
<dbReference type="GO" id="GO:0005886">
    <property type="term" value="C:plasma membrane"/>
    <property type="evidence" value="ECO:0007669"/>
    <property type="project" value="UniProtKB-SubCell"/>
</dbReference>
<dbReference type="Gene3D" id="1.10.3720.10">
    <property type="entry name" value="MetI-like"/>
    <property type="match status" value="1"/>
</dbReference>
<keyword evidence="3" id="KW-1003">Cell membrane</keyword>
<dbReference type="InterPro" id="IPR035906">
    <property type="entry name" value="MetI-like_sf"/>
</dbReference>
<keyword evidence="10" id="KW-1185">Reference proteome</keyword>
<dbReference type="Proteomes" id="UP000002573">
    <property type="component" value="Chromosome"/>
</dbReference>
<evidence type="ECO:0000256" key="1">
    <source>
        <dbReference type="ARBA" id="ARBA00004651"/>
    </source>
</evidence>
<keyword evidence="6 7" id="KW-0472">Membrane</keyword>
<dbReference type="Pfam" id="PF00528">
    <property type="entry name" value="BPD_transp_1"/>
    <property type="match status" value="1"/>
</dbReference>
<dbReference type="PANTHER" id="PTHR43386:SF1">
    <property type="entry name" value="D,D-DIPEPTIDE TRANSPORT SYSTEM PERMEASE PROTEIN DDPC-RELATED"/>
    <property type="match status" value="1"/>
</dbReference>
<name>D7DBP5_STAHD</name>
<dbReference type="InterPro" id="IPR025966">
    <property type="entry name" value="OppC_N"/>
</dbReference>
<evidence type="ECO:0000256" key="7">
    <source>
        <dbReference type="RuleBase" id="RU363032"/>
    </source>
</evidence>
<dbReference type="STRING" id="591019.Shell_0461"/>
<gene>
    <name evidence="9" type="ordered locus">Shell_0461</name>
</gene>
<accession>D7DBP5</accession>